<dbReference type="RefSeq" id="XP_003841984.1">
    <property type="nucleotide sequence ID" value="XM_003841936.1"/>
</dbReference>
<sequence>MRPNAAEYRSTIVIALLEYKSSSLLWNPIMDRPKRRNAVDAHVGVSNTGGLSHGLILNTRQNLPKLVIHRHSDRMPLRIVATLVCAGQRELTWDLRVKAMCLATLAHEQHAERPKDLGQFPNRQAAITCITLG</sequence>
<dbReference type="Proteomes" id="UP000002668">
    <property type="component" value="Genome"/>
</dbReference>
<gene>
    <name evidence="1" type="ORF">LEMA_P077440.1</name>
</gene>
<evidence type="ECO:0000313" key="2">
    <source>
        <dbReference type="Proteomes" id="UP000002668"/>
    </source>
</evidence>
<dbReference type="InParanoid" id="E5A4G0"/>
<organism evidence="2">
    <name type="scientific">Leptosphaeria maculans (strain JN3 / isolate v23.1.3 / race Av1-4-5-6-7-8)</name>
    <name type="common">Blackleg fungus</name>
    <name type="synonym">Phoma lingam</name>
    <dbReference type="NCBI Taxonomy" id="985895"/>
    <lineage>
        <taxon>Eukaryota</taxon>
        <taxon>Fungi</taxon>
        <taxon>Dikarya</taxon>
        <taxon>Ascomycota</taxon>
        <taxon>Pezizomycotina</taxon>
        <taxon>Dothideomycetes</taxon>
        <taxon>Pleosporomycetidae</taxon>
        <taxon>Pleosporales</taxon>
        <taxon>Pleosporineae</taxon>
        <taxon>Leptosphaeriaceae</taxon>
        <taxon>Plenodomus</taxon>
        <taxon>Plenodomus lingam/Leptosphaeria maculans species complex</taxon>
    </lineage>
</organism>
<evidence type="ECO:0000313" key="1">
    <source>
        <dbReference type="EMBL" id="CBX98505.1"/>
    </source>
</evidence>
<protein>
    <submittedName>
        <fullName evidence="1">Predicted protein</fullName>
    </submittedName>
</protein>
<keyword evidence="2" id="KW-1185">Reference proteome</keyword>
<dbReference type="VEuPathDB" id="FungiDB:LEMA_P077440.1"/>
<name>E5A4G0_LEPMJ</name>
<accession>E5A4G0</accession>
<dbReference type="HOGENOM" id="CLU_1907081_0_0_1"/>
<reference evidence="2" key="1">
    <citation type="journal article" date="2011" name="Nat. Commun.">
        <title>Effector diversification within compartments of the Leptosphaeria maculans genome affected by Repeat-Induced Point mutations.</title>
        <authorList>
            <person name="Rouxel T."/>
            <person name="Grandaubert J."/>
            <person name="Hane J.K."/>
            <person name="Hoede C."/>
            <person name="van de Wouw A.P."/>
            <person name="Couloux A."/>
            <person name="Dominguez V."/>
            <person name="Anthouard V."/>
            <person name="Bally P."/>
            <person name="Bourras S."/>
            <person name="Cozijnsen A.J."/>
            <person name="Ciuffetti L.M."/>
            <person name="Degrave A."/>
            <person name="Dilmaghani A."/>
            <person name="Duret L."/>
            <person name="Fudal I."/>
            <person name="Goodwin S.B."/>
            <person name="Gout L."/>
            <person name="Glaser N."/>
            <person name="Linglin J."/>
            <person name="Kema G.H.J."/>
            <person name="Lapalu N."/>
            <person name="Lawrence C.B."/>
            <person name="May K."/>
            <person name="Meyer M."/>
            <person name="Ollivier B."/>
            <person name="Poulain J."/>
            <person name="Schoch C.L."/>
            <person name="Simon A."/>
            <person name="Spatafora J.W."/>
            <person name="Stachowiak A."/>
            <person name="Turgeon B.G."/>
            <person name="Tyler B.M."/>
            <person name="Vincent D."/>
            <person name="Weissenbach J."/>
            <person name="Amselem J."/>
            <person name="Quesneville H."/>
            <person name="Oliver R.P."/>
            <person name="Wincker P."/>
            <person name="Balesdent M.-H."/>
            <person name="Howlett B.J."/>
        </authorList>
    </citation>
    <scope>NUCLEOTIDE SEQUENCE [LARGE SCALE GENOMIC DNA]</scope>
    <source>
        <strain evidence="2">JN3 / isolate v23.1.3 / race Av1-4-5-6-7-8</strain>
    </source>
</reference>
<proteinExistence type="predicted"/>
<dbReference type="EMBL" id="FP929134">
    <property type="protein sequence ID" value="CBX98505.1"/>
    <property type="molecule type" value="Genomic_DNA"/>
</dbReference>
<dbReference type="AlphaFoldDB" id="E5A4G0"/>
<dbReference type="GeneID" id="13286917"/>